<keyword evidence="1" id="KW-0472">Membrane</keyword>
<feature type="transmembrane region" description="Helical" evidence="1">
    <location>
        <begin position="912"/>
        <end position="937"/>
    </location>
</feature>
<feature type="transmembrane region" description="Helical" evidence="1">
    <location>
        <begin position="357"/>
        <end position="377"/>
    </location>
</feature>
<feature type="transmembrane region" description="Helical" evidence="1">
    <location>
        <begin position="334"/>
        <end position="350"/>
    </location>
</feature>
<feature type="transmembrane region" description="Helical" evidence="1">
    <location>
        <begin position="534"/>
        <end position="553"/>
    </location>
</feature>
<dbReference type="SUPFAM" id="SSF82693">
    <property type="entry name" value="Multidrug efflux transporter AcrB pore domain, PN1, PN2, PC1 and PC2 subdomains"/>
    <property type="match status" value="3"/>
</dbReference>
<reference evidence="3" key="1">
    <citation type="submission" date="2022-12" db="EMBL/GenBank/DDBJ databases">
        <title>Clostridium sp. nov., isolated from industrial wastewater.</title>
        <authorList>
            <person name="Jiayan W."/>
        </authorList>
    </citation>
    <scope>NUCLEOTIDE SEQUENCE</scope>
    <source>
        <strain evidence="3">ZC22-4</strain>
    </source>
</reference>
<dbReference type="EMBL" id="JAPQFJ010000012">
    <property type="protein sequence ID" value="MCY6959372.1"/>
    <property type="molecule type" value="Genomic_DNA"/>
</dbReference>
<dbReference type="InterPro" id="IPR000731">
    <property type="entry name" value="SSD"/>
</dbReference>
<dbReference type="InterPro" id="IPR027463">
    <property type="entry name" value="AcrB_DN_DC_subdom"/>
</dbReference>
<dbReference type="Pfam" id="PF00873">
    <property type="entry name" value="ACR_tran"/>
    <property type="match status" value="1"/>
</dbReference>
<accession>A0ABT4DAN7</accession>
<name>A0ABT4DAN7_9CLOT</name>
<keyword evidence="1" id="KW-0812">Transmembrane</keyword>
<dbReference type="Gene3D" id="3.30.70.1320">
    <property type="entry name" value="Multidrug efflux transporter AcrB pore domain like"/>
    <property type="match status" value="1"/>
</dbReference>
<evidence type="ECO:0000256" key="1">
    <source>
        <dbReference type="SAM" id="Phobius"/>
    </source>
</evidence>
<feature type="domain" description="SSD" evidence="2">
    <location>
        <begin position="337"/>
        <end position="485"/>
    </location>
</feature>
<dbReference type="Gene3D" id="3.30.70.1440">
    <property type="entry name" value="Multidrug efflux transporter AcrB pore domain"/>
    <property type="match status" value="1"/>
</dbReference>
<gene>
    <name evidence="3" type="ORF">OW729_12210</name>
</gene>
<evidence type="ECO:0000313" key="3">
    <source>
        <dbReference type="EMBL" id="MCY6959372.1"/>
    </source>
</evidence>
<evidence type="ECO:0000259" key="2">
    <source>
        <dbReference type="PROSITE" id="PS50156"/>
    </source>
</evidence>
<feature type="transmembrane region" description="Helical" evidence="1">
    <location>
        <begin position="886"/>
        <end position="906"/>
    </location>
</feature>
<dbReference type="Gene3D" id="3.30.2090.10">
    <property type="entry name" value="Multidrug efflux transporter AcrB TolC docking domain, DN and DC subdomains"/>
    <property type="match status" value="2"/>
</dbReference>
<dbReference type="PRINTS" id="PR00702">
    <property type="entry name" value="ACRIFLAVINRP"/>
</dbReference>
<proteinExistence type="predicted"/>
<dbReference type="PANTHER" id="PTHR32063:SF0">
    <property type="entry name" value="SWARMING MOTILITY PROTEIN SWRC"/>
    <property type="match status" value="1"/>
</dbReference>
<dbReference type="RefSeq" id="WP_268061800.1">
    <property type="nucleotide sequence ID" value="NZ_JAPQFJ010000012.1"/>
</dbReference>
<feature type="transmembrane region" description="Helical" evidence="1">
    <location>
        <begin position="12"/>
        <end position="34"/>
    </location>
</feature>
<evidence type="ECO:0000313" key="4">
    <source>
        <dbReference type="Proteomes" id="UP001144612"/>
    </source>
</evidence>
<organism evidence="3 4">
    <name type="scientific">Clostridium brassicae</name>
    <dbReference type="NCBI Taxonomy" id="2999072"/>
    <lineage>
        <taxon>Bacteria</taxon>
        <taxon>Bacillati</taxon>
        <taxon>Bacillota</taxon>
        <taxon>Clostridia</taxon>
        <taxon>Eubacteriales</taxon>
        <taxon>Clostridiaceae</taxon>
        <taxon>Clostridium</taxon>
    </lineage>
</organism>
<feature type="transmembrane region" description="Helical" evidence="1">
    <location>
        <begin position="860"/>
        <end position="879"/>
    </location>
</feature>
<feature type="transmembrane region" description="Helical" evidence="1">
    <location>
        <begin position="989"/>
        <end position="1015"/>
    </location>
</feature>
<dbReference type="PANTHER" id="PTHR32063">
    <property type="match status" value="1"/>
</dbReference>
<keyword evidence="1" id="KW-1133">Transmembrane helix</keyword>
<dbReference type="SUPFAM" id="SSF82714">
    <property type="entry name" value="Multidrug efflux transporter AcrB TolC docking domain, DN and DC subdomains"/>
    <property type="match status" value="2"/>
</dbReference>
<dbReference type="Proteomes" id="UP001144612">
    <property type="component" value="Unassembled WGS sequence"/>
</dbReference>
<dbReference type="PROSITE" id="PS50156">
    <property type="entry name" value="SSD"/>
    <property type="match status" value="1"/>
</dbReference>
<protein>
    <submittedName>
        <fullName evidence="3">Efflux RND transporter permease subunit</fullName>
    </submittedName>
</protein>
<keyword evidence="4" id="KW-1185">Reference proteome</keyword>
<feature type="transmembrane region" description="Helical" evidence="1">
    <location>
        <begin position="383"/>
        <end position="407"/>
    </location>
</feature>
<dbReference type="Gene3D" id="1.20.1640.10">
    <property type="entry name" value="Multidrug efflux transporter AcrB transmembrane domain"/>
    <property type="match status" value="2"/>
</dbReference>
<sequence length="1033" mass="112399">MNLAKISVKRPVTIFMAVLVVILLGVVSLTNLSVDLLPDINIPIAVVSTGYPNVGPEEVEKLVTKPIEQSIETTPNIKNVKSINSEGSSVVIAEFNSGTDMDFATLDMREKIDMAKRLLPKGSEEPMVLKIDPNAQAVMMISITGGKNLSQLQSFVENNIQPEIERVAGVASAKVSGGLQNEITVSLNQEKLEGYKLSIDYISDILTAENLNLPGGKVNKGSQDLLVRTMGEFKSIQDIEDISIPLKTGGVVLLKDIATVQLGNKEQNLIAIDNGKNCISINIQKQSDSNTVQVSKKVKKQIEILQGKYPDTKIKVLFDQADYINSSIKNVENTAVLGGILAVLILFVFLRNIKSTLIIGTAIPISIIATFVLLYFADITLNLMTLGGLALGVGMLVDNAIVVLENIYRFIQEGRTRKEAAVNGASEVGASVIASTLTTVAVFLPIAFTSGITGELFKDLALTVVFSLVASLVVSLTFIPMLASILLNESKIIHENDIMSDENKKVKINGIFHRVESRYRKILDWSLSNRKKTIFVGMVIFIISMVCLSKVGAEFFPESDQGMFTINVELPDGASINDTRDIVNRIEKKSEKIKEIDTFFVNIGEGDMSSGSGNKKNTAQVIVKLKPLKERELDVKQIMDKLRKESKDIAGAKISFKNSSGMSVSGSAPISIEIKGENLDTLKEISNKFKNTIESVAGTREVESSLGDGKPELRIKLNRKIASQYNLTASQISSQIHGTISGKTATTYKYKDEDIDVVVKGDEIYKQSVTNLKNIMIQSPTGANIPLNLVADVEIKRGPAAINRNDQVRVVSVTSQILGRDLKSVAKDVESKLQKIKMPSGYTYNIGGENEDMQEAFIDLSKALVAAIILVYMVLAGQFESLLNPFVIMFSVPLALAGGALGLFFTERSLCVPAFIGVIILAGIVVNNAIVLIDYINIRRKRGEDRREAVLAAGPIRLRPILMTASTTILGLAPMAFGIGDGAEIQAPMATVVIGGLLFSTILTLIYIPVLYTIFEDLKNKIIKKEKQVIVKN</sequence>
<dbReference type="SUPFAM" id="SSF82866">
    <property type="entry name" value="Multidrug efflux transporter AcrB transmembrane domain"/>
    <property type="match status" value="2"/>
</dbReference>
<feature type="transmembrane region" description="Helical" evidence="1">
    <location>
        <begin position="460"/>
        <end position="487"/>
    </location>
</feature>
<feature type="transmembrane region" description="Helical" evidence="1">
    <location>
        <begin position="958"/>
        <end position="977"/>
    </location>
</feature>
<dbReference type="InterPro" id="IPR001036">
    <property type="entry name" value="Acrflvin-R"/>
</dbReference>
<dbReference type="Gene3D" id="3.30.70.1430">
    <property type="entry name" value="Multidrug efflux transporter AcrB pore domain"/>
    <property type="match status" value="2"/>
</dbReference>
<comment type="caution">
    <text evidence="3">The sequence shown here is derived from an EMBL/GenBank/DDBJ whole genome shotgun (WGS) entry which is preliminary data.</text>
</comment>
<feature type="transmembrane region" description="Helical" evidence="1">
    <location>
        <begin position="428"/>
        <end position="448"/>
    </location>
</feature>